<keyword evidence="9" id="KW-1185">Reference proteome</keyword>
<gene>
    <name evidence="8" type="ORF">TEA_023591</name>
</gene>
<dbReference type="GO" id="GO:0060320">
    <property type="term" value="P:rejection of self pollen"/>
    <property type="evidence" value="ECO:0007669"/>
    <property type="project" value="UniProtKB-KW"/>
</dbReference>
<organism evidence="8 9">
    <name type="scientific">Camellia sinensis var. sinensis</name>
    <name type="common">China tea</name>
    <dbReference type="NCBI Taxonomy" id="542762"/>
    <lineage>
        <taxon>Eukaryota</taxon>
        <taxon>Viridiplantae</taxon>
        <taxon>Streptophyta</taxon>
        <taxon>Embryophyta</taxon>
        <taxon>Tracheophyta</taxon>
        <taxon>Spermatophyta</taxon>
        <taxon>Magnoliopsida</taxon>
        <taxon>eudicotyledons</taxon>
        <taxon>Gunneridae</taxon>
        <taxon>Pentapetalae</taxon>
        <taxon>asterids</taxon>
        <taxon>Ericales</taxon>
        <taxon>Theaceae</taxon>
        <taxon>Camellia</taxon>
    </lineage>
</organism>
<dbReference type="PANTHER" id="PTHR31232:SF8">
    <property type="entry name" value="S-PROTEIN HOMOLOG"/>
    <property type="match status" value="1"/>
</dbReference>
<dbReference type="GO" id="GO:0005576">
    <property type="term" value="C:extracellular region"/>
    <property type="evidence" value="ECO:0007669"/>
    <property type="project" value="UniProtKB-SubCell"/>
</dbReference>
<evidence type="ECO:0000313" key="9">
    <source>
        <dbReference type="Proteomes" id="UP000306102"/>
    </source>
</evidence>
<evidence type="ECO:0000256" key="6">
    <source>
        <dbReference type="RuleBase" id="RU367044"/>
    </source>
</evidence>
<evidence type="ECO:0000256" key="5">
    <source>
        <dbReference type="ARBA" id="ARBA00022729"/>
    </source>
</evidence>
<keyword evidence="3 6" id="KW-0713">Self-incompatibility</keyword>
<keyword evidence="7" id="KW-0472">Membrane</keyword>
<evidence type="ECO:0000313" key="8">
    <source>
        <dbReference type="EMBL" id="THG22148.1"/>
    </source>
</evidence>
<dbReference type="PANTHER" id="PTHR31232">
    <property type="match status" value="1"/>
</dbReference>
<keyword evidence="5" id="KW-0732">Signal</keyword>
<evidence type="ECO:0000256" key="3">
    <source>
        <dbReference type="ARBA" id="ARBA00022471"/>
    </source>
</evidence>
<proteinExistence type="inferred from homology"/>
<feature type="transmembrane region" description="Helical" evidence="7">
    <location>
        <begin position="6"/>
        <end position="23"/>
    </location>
</feature>
<protein>
    <recommendedName>
        <fullName evidence="6">S-protein homolog</fullName>
    </recommendedName>
</protein>
<comment type="subcellular location">
    <subcellularLocation>
        <location evidence="1 6">Secreted</location>
    </subcellularLocation>
</comment>
<sequence length="143" mass="16800">MKTLTIFLLILSLVVPYIVFMSLKQPNYLSGRRYDVYVINGFKNNSSLPLVIWCASGEDDMGGRALQEGDDFSWSLKTKLWGTTLFSCTMKWDRLRKRFSAFQVQRDSHRCAPLRKCFWLVKEDGFYFSNDGLNYKKDFSWFS</sequence>
<comment type="caution">
    <text evidence="8">The sequence shown here is derived from an EMBL/GenBank/DDBJ whole genome shotgun (WGS) entry which is preliminary data.</text>
</comment>
<keyword evidence="7" id="KW-1133">Transmembrane helix</keyword>
<evidence type="ECO:0000256" key="4">
    <source>
        <dbReference type="ARBA" id="ARBA00022525"/>
    </source>
</evidence>
<name>A0A4S4EYJ7_CAMSN</name>
<dbReference type="STRING" id="542762.A0A4S4EYJ7"/>
<keyword evidence="4 6" id="KW-0964">Secreted</keyword>
<evidence type="ECO:0000256" key="2">
    <source>
        <dbReference type="ARBA" id="ARBA00005581"/>
    </source>
</evidence>
<dbReference type="EMBL" id="SDRB02000958">
    <property type="protein sequence ID" value="THG22148.1"/>
    <property type="molecule type" value="Genomic_DNA"/>
</dbReference>
<dbReference type="AlphaFoldDB" id="A0A4S4EYJ7"/>
<comment type="similarity">
    <text evidence="2 6">Belongs to the plant self-incompatibility (S1) protein family.</text>
</comment>
<evidence type="ECO:0000256" key="1">
    <source>
        <dbReference type="ARBA" id="ARBA00004613"/>
    </source>
</evidence>
<evidence type="ECO:0000256" key="7">
    <source>
        <dbReference type="SAM" id="Phobius"/>
    </source>
</evidence>
<dbReference type="Proteomes" id="UP000306102">
    <property type="component" value="Unassembled WGS sequence"/>
</dbReference>
<dbReference type="InterPro" id="IPR010264">
    <property type="entry name" value="Self-incomp_S1"/>
</dbReference>
<reference evidence="8 9" key="1">
    <citation type="journal article" date="2018" name="Proc. Natl. Acad. Sci. U.S.A.">
        <title>Draft genome sequence of Camellia sinensis var. sinensis provides insights into the evolution of the tea genome and tea quality.</title>
        <authorList>
            <person name="Wei C."/>
            <person name="Yang H."/>
            <person name="Wang S."/>
            <person name="Zhao J."/>
            <person name="Liu C."/>
            <person name="Gao L."/>
            <person name="Xia E."/>
            <person name="Lu Y."/>
            <person name="Tai Y."/>
            <person name="She G."/>
            <person name="Sun J."/>
            <person name="Cao H."/>
            <person name="Tong W."/>
            <person name="Gao Q."/>
            <person name="Li Y."/>
            <person name="Deng W."/>
            <person name="Jiang X."/>
            <person name="Wang W."/>
            <person name="Chen Q."/>
            <person name="Zhang S."/>
            <person name="Li H."/>
            <person name="Wu J."/>
            <person name="Wang P."/>
            <person name="Li P."/>
            <person name="Shi C."/>
            <person name="Zheng F."/>
            <person name="Jian J."/>
            <person name="Huang B."/>
            <person name="Shan D."/>
            <person name="Shi M."/>
            <person name="Fang C."/>
            <person name="Yue Y."/>
            <person name="Li F."/>
            <person name="Li D."/>
            <person name="Wei S."/>
            <person name="Han B."/>
            <person name="Jiang C."/>
            <person name="Yin Y."/>
            <person name="Xia T."/>
            <person name="Zhang Z."/>
            <person name="Bennetzen J.L."/>
            <person name="Zhao S."/>
            <person name="Wan X."/>
        </authorList>
    </citation>
    <scope>NUCLEOTIDE SEQUENCE [LARGE SCALE GENOMIC DNA]</scope>
    <source>
        <strain evidence="9">cv. Shuchazao</strain>
        <tissue evidence="8">Leaf</tissue>
    </source>
</reference>
<keyword evidence="7" id="KW-0812">Transmembrane</keyword>
<dbReference type="Pfam" id="PF05938">
    <property type="entry name" value="Self-incomp_S1"/>
    <property type="match status" value="1"/>
</dbReference>
<accession>A0A4S4EYJ7</accession>